<sequence length="90" mass="9809">MMKSFFTPAPAGLTPEQLTARQERERHANNSIAILMSNGPAPSPEALAIMQRYVEGEISIEEAIELTDAMLLARYRPQADGGTAEPNPAR</sequence>
<dbReference type="OrthoDB" id="884704at2"/>
<dbReference type="Pfam" id="PF18495">
    <property type="entry name" value="VbhA"/>
    <property type="match status" value="1"/>
</dbReference>
<reference evidence="3 4" key="1">
    <citation type="submission" date="2019-05" db="EMBL/GenBank/DDBJ databases">
        <title>Hymenobacter edaphi sp. nov., isolated from abandoned arsenic-contaminated farmland soil.</title>
        <authorList>
            <person name="Nie L."/>
        </authorList>
    </citation>
    <scope>NUCLEOTIDE SEQUENCE [LARGE SCALE GENOMIC DNA]</scope>
    <source>
        <strain evidence="3 4">1-3-3-8</strain>
    </source>
</reference>
<evidence type="ECO:0000259" key="2">
    <source>
        <dbReference type="Pfam" id="PF18495"/>
    </source>
</evidence>
<comment type="caution">
    <text evidence="3">The sequence shown here is derived from an EMBL/GenBank/DDBJ whole genome shotgun (WGS) entry which is preliminary data.</text>
</comment>
<name>A0A5R8WJ91_9BACT</name>
<evidence type="ECO:0000313" key="3">
    <source>
        <dbReference type="EMBL" id="TLM88958.1"/>
    </source>
</evidence>
<feature type="region of interest" description="Disordered" evidence="1">
    <location>
        <begin position="1"/>
        <end position="25"/>
    </location>
</feature>
<dbReference type="RefSeq" id="WP_138081270.1">
    <property type="nucleotide sequence ID" value="NZ_VAJM01000015.1"/>
</dbReference>
<evidence type="ECO:0000256" key="1">
    <source>
        <dbReference type="SAM" id="MobiDB-lite"/>
    </source>
</evidence>
<dbReference type="InterPro" id="IPR043038">
    <property type="entry name" value="VbhA_sf"/>
</dbReference>
<evidence type="ECO:0000313" key="4">
    <source>
        <dbReference type="Proteomes" id="UP000305517"/>
    </source>
</evidence>
<dbReference type="AlphaFoldDB" id="A0A5R8WJ91"/>
<dbReference type="InterPro" id="IPR033788">
    <property type="entry name" value="VbhA-like"/>
</dbReference>
<proteinExistence type="predicted"/>
<dbReference type="Gene3D" id="1.10.8.1050">
    <property type="entry name" value="Antitoxin VbhA-like"/>
    <property type="match status" value="1"/>
</dbReference>
<dbReference type="Proteomes" id="UP000305517">
    <property type="component" value="Unassembled WGS sequence"/>
</dbReference>
<keyword evidence="4" id="KW-1185">Reference proteome</keyword>
<protein>
    <recommendedName>
        <fullName evidence="2">Antitoxin VbhA domain-containing protein</fullName>
    </recommendedName>
</protein>
<gene>
    <name evidence="3" type="ORF">FDY95_22515</name>
</gene>
<accession>A0A5R8WJ91</accession>
<feature type="domain" description="Antitoxin VbhA" evidence="2">
    <location>
        <begin position="24"/>
        <end position="69"/>
    </location>
</feature>
<dbReference type="InterPro" id="IPR041535">
    <property type="entry name" value="VbhA"/>
</dbReference>
<dbReference type="EMBL" id="VAJM01000015">
    <property type="protein sequence ID" value="TLM88958.1"/>
    <property type="molecule type" value="Genomic_DNA"/>
</dbReference>
<organism evidence="3 4">
    <name type="scientific">Hymenobacter jeollabukensis</name>
    <dbReference type="NCBI Taxonomy" id="2025313"/>
    <lineage>
        <taxon>Bacteria</taxon>
        <taxon>Pseudomonadati</taxon>
        <taxon>Bacteroidota</taxon>
        <taxon>Cytophagia</taxon>
        <taxon>Cytophagales</taxon>
        <taxon>Hymenobacteraceae</taxon>
        <taxon>Hymenobacter</taxon>
    </lineage>
</organism>
<dbReference type="CDD" id="cd11586">
    <property type="entry name" value="VbhA_like"/>
    <property type="match status" value="1"/>
</dbReference>